<reference evidence="1" key="1">
    <citation type="submission" date="2023-10" db="EMBL/GenBank/DDBJ databases">
        <authorList>
            <person name="Domelevo Entfellner J.-B."/>
        </authorList>
    </citation>
    <scope>NUCLEOTIDE SEQUENCE</scope>
</reference>
<organism evidence="1 2">
    <name type="scientific">Sphenostylis stenocarpa</name>
    <dbReference type="NCBI Taxonomy" id="92480"/>
    <lineage>
        <taxon>Eukaryota</taxon>
        <taxon>Viridiplantae</taxon>
        <taxon>Streptophyta</taxon>
        <taxon>Embryophyta</taxon>
        <taxon>Tracheophyta</taxon>
        <taxon>Spermatophyta</taxon>
        <taxon>Magnoliopsida</taxon>
        <taxon>eudicotyledons</taxon>
        <taxon>Gunneridae</taxon>
        <taxon>Pentapetalae</taxon>
        <taxon>rosids</taxon>
        <taxon>fabids</taxon>
        <taxon>Fabales</taxon>
        <taxon>Fabaceae</taxon>
        <taxon>Papilionoideae</taxon>
        <taxon>50 kb inversion clade</taxon>
        <taxon>NPAAA clade</taxon>
        <taxon>indigoferoid/millettioid clade</taxon>
        <taxon>Phaseoleae</taxon>
        <taxon>Sphenostylis</taxon>
    </lineage>
</organism>
<gene>
    <name evidence="1" type="ORF">AYBTSS11_LOCUS1949</name>
</gene>
<evidence type="ECO:0000313" key="1">
    <source>
        <dbReference type="EMBL" id="CAJ1852495.1"/>
    </source>
</evidence>
<dbReference type="EMBL" id="OY731398">
    <property type="protein sequence ID" value="CAJ1852495.1"/>
    <property type="molecule type" value="Genomic_DNA"/>
</dbReference>
<dbReference type="Proteomes" id="UP001189624">
    <property type="component" value="Chromosome 1"/>
</dbReference>
<dbReference type="AlphaFoldDB" id="A0AA86V9K8"/>
<keyword evidence="2" id="KW-1185">Reference proteome</keyword>
<name>A0AA86V9K8_9FABA</name>
<evidence type="ECO:0000313" key="2">
    <source>
        <dbReference type="Proteomes" id="UP001189624"/>
    </source>
</evidence>
<protein>
    <submittedName>
        <fullName evidence="1">Uncharacterized protein</fullName>
    </submittedName>
</protein>
<sequence length="51" mass="5794">MLIPPAFVCRYITAHSKANKETALTQSMIQSEPSKQQKRAIRILLLPRKGE</sequence>
<dbReference type="Gramene" id="rna-AYBTSS11_LOCUS1949">
    <property type="protein sequence ID" value="CAJ1852495.1"/>
    <property type="gene ID" value="gene-AYBTSS11_LOCUS1949"/>
</dbReference>
<proteinExistence type="predicted"/>
<accession>A0AA86V9K8</accession>